<name>A0A4C1ZP70_EUMVA</name>
<organism evidence="1 2">
    <name type="scientific">Eumeta variegata</name>
    <name type="common">Bagworm moth</name>
    <name type="synonym">Eumeta japonica</name>
    <dbReference type="NCBI Taxonomy" id="151549"/>
    <lineage>
        <taxon>Eukaryota</taxon>
        <taxon>Metazoa</taxon>
        <taxon>Ecdysozoa</taxon>
        <taxon>Arthropoda</taxon>
        <taxon>Hexapoda</taxon>
        <taxon>Insecta</taxon>
        <taxon>Pterygota</taxon>
        <taxon>Neoptera</taxon>
        <taxon>Endopterygota</taxon>
        <taxon>Lepidoptera</taxon>
        <taxon>Glossata</taxon>
        <taxon>Ditrysia</taxon>
        <taxon>Tineoidea</taxon>
        <taxon>Psychidae</taxon>
        <taxon>Oiketicinae</taxon>
        <taxon>Eumeta</taxon>
    </lineage>
</organism>
<protein>
    <recommendedName>
        <fullName evidence="3">Mariner Mos1 transposase</fullName>
    </recommendedName>
</protein>
<keyword evidence="2" id="KW-1185">Reference proteome</keyword>
<dbReference type="AlphaFoldDB" id="A0A4C1ZP70"/>
<accession>A0A4C1ZP70</accession>
<dbReference type="Gene3D" id="3.30.420.10">
    <property type="entry name" value="Ribonuclease H-like superfamily/Ribonuclease H"/>
    <property type="match status" value="1"/>
</dbReference>
<comment type="caution">
    <text evidence="1">The sequence shown here is derived from an EMBL/GenBank/DDBJ whole genome shotgun (WGS) entry which is preliminary data.</text>
</comment>
<gene>
    <name evidence="1" type="ORF">EVAR_79071_1</name>
</gene>
<reference evidence="1 2" key="1">
    <citation type="journal article" date="2019" name="Commun. Biol.">
        <title>The bagworm genome reveals a unique fibroin gene that provides high tensile strength.</title>
        <authorList>
            <person name="Kono N."/>
            <person name="Nakamura H."/>
            <person name="Ohtoshi R."/>
            <person name="Tomita M."/>
            <person name="Numata K."/>
            <person name="Arakawa K."/>
        </authorList>
    </citation>
    <scope>NUCLEOTIDE SEQUENCE [LARGE SCALE GENOMIC DNA]</scope>
</reference>
<evidence type="ECO:0000313" key="2">
    <source>
        <dbReference type="Proteomes" id="UP000299102"/>
    </source>
</evidence>
<dbReference type="InterPro" id="IPR036397">
    <property type="entry name" value="RNaseH_sf"/>
</dbReference>
<evidence type="ECO:0000313" key="1">
    <source>
        <dbReference type="EMBL" id="GBP88689.1"/>
    </source>
</evidence>
<sequence length="147" mass="17154">MQNLRQGRLTEPEREVDSSQKFCYVSDGITIVYVYCQMIPDVRTITAEIYDEQLIRMYEVLSRKYPGLAYRNRVLLRHGDAGPHTLRKLRGIRSRNLMVLKPHHIQHLVRTLHCQTAIFRVPYPKGKKRDHITKTPLSVRLSPGCIS</sequence>
<evidence type="ECO:0008006" key="3">
    <source>
        <dbReference type="Google" id="ProtNLM"/>
    </source>
</evidence>
<dbReference type="Proteomes" id="UP000299102">
    <property type="component" value="Unassembled WGS sequence"/>
</dbReference>
<dbReference type="GO" id="GO:0003676">
    <property type="term" value="F:nucleic acid binding"/>
    <property type="evidence" value="ECO:0007669"/>
    <property type="project" value="InterPro"/>
</dbReference>
<proteinExistence type="predicted"/>
<dbReference type="EMBL" id="BGZK01001951">
    <property type="protein sequence ID" value="GBP88689.1"/>
    <property type="molecule type" value="Genomic_DNA"/>
</dbReference>